<feature type="compositionally biased region" description="Polar residues" evidence="9">
    <location>
        <begin position="1735"/>
        <end position="1745"/>
    </location>
</feature>
<evidence type="ECO:0000256" key="6">
    <source>
        <dbReference type="ARBA" id="ARBA00022840"/>
    </source>
</evidence>
<feature type="compositionally biased region" description="Basic residues" evidence="9">
    <location>
        <begin position="223"/>
        <end position="234"/>
    </location>
</feature>
<feature type="region of interest" description="Disordered" evidence="9">
    <location>
        <begin position="2214"/>
        <end position="2233"/>
    </location>
</feature>
<keyword evidence="7" id="KW-0238">DNA-binding</keyword>
<dbReference type="InterPro" id="IPR000330">
    <property type="entry name" value="SNF2_N"/>
</dbReference>
<dbReference type="PANTHER" id="PTHR45797:SF1">
    <property type="entry name" value="HELICASE ARIP4"/>
    <property type="match status" value="1"/>
</dbReference>
<comment type="caution">
    <text evidence="12">The sequence shown here is derived from an EMBL/GenBank/DDBJ whole genome shotgun (WGS) entry which is preliminary data.</text>
</comment>
<dbReference type="PROSITE" id="PS51192">
    <property type="entry name" value="HELICASE_ATP_BIND_1"/>
    <property type="match status" value="1"/>
</dbReference>
<feature type="region of interest" description="Disordered" evidence="9">
    <location>
        <begin position="107"/>
        <end position="276"/>
    </location>
</feature>
<feature type="region of interest" description="Disordered" evidence="9">
    <location>
        <begin position="2368"/>
        <end position="2387"/>
    </location>
</feature>
<feature type="compositionally biased region" description="Polar residues" evidence="9">
    <location>
        <begin position="1693"/>
        <end position="1710"/>
    </location>
</feature>
<dbReference type="GO" id="GO:0005524">
    <property type="term" value="F:ATP binding"/>
    <property type="evidence" value="ECO:0007669"/>
    <property type="project" value="UniProtKB-KW"/>
</dbReference>
<feature type="compositionally biased region" description="Low complexity" evidence="9">
    <location>
        <begin position="2148"/>
        <end position="2162"/>
    </location>
</feature>
<feature type="compositionally biased region" description="Low complexity" evidence="9">
    <location>
        <begin position="1959"/>
        <end position="1975"/>
    </location>
</feature>
<comment type="subcellular location">
    <subcellularLocation>
        <location evidence="1">Nucleus</location>
    </subcellularLocation>
</comment>
<evidence type="ECO:0000256" key="1">
    <source>
        <dbReference type="ARBA" id="ARBA00004123"/>
    </source>
</evidence>
<feature type="compositionally biased region" description="Polar residues" evidence="9">
    <location>
        <begin position="1940"/>
        <end position="1958"/>
    </location>
</feature>
<keyword evidence="8" id="KW-0539">Nucleus</keyword>
<name>A0AAE1A3K7_9GAST</name>
<feature type="compositionally biased region" description="Low complexity" evidence="9">
    <location>
        <begin position="2066"/>
        <end position="2089"/>
    </location>
</feature>
<evidence type="ECO:0000259" key="11">
    <source>
        <dbReference type="PROSITE" id="PS51194"/>
    </source>
</evidence>
<feature type="region of interest" description="Disordered" evidence="9">
    <location>
        <begin position="310"/>
        <end position="449"/>
    </location>
</feature>
<feature type="region of interest" description="Disordered" evidence="9">
    <location>
        <begin position="840"/>
        <end position="905"/>
    </location>
</feature>
<evidence type="ECO:0000256" key="8">
    <source>
        <dbReference type="ARBA" id="ARBA00023242"/>
    </source>
</evidence>
<feature type="compositionally biased region" description="Polar residues" evidence="9">
    <location>
        <begin position="1597"/>
        <end position="1636"/>
    </location>
</feature>
<dbReference type="InterPro" id="IPR044574">
    <property type="entry name" value="ARIP4-like"/>
</dbReference>
<feature type="compositionally biased region" description="Low complexity" evidence="9">
    <location>
        <begin position="2224"/>
        <end position="2233"/>
    </location>
</feature>
<dbReference type="GO" id="GO:0003677">
    <property type="term" value="F:DNA binding"/>
    <property type="evidence" value="ECO:0007669"/>
    <property type="project" value="UniProtKB-KW"/>
</dbReference>
<sequence>MDNIAELMDPGGIAEALSNNIPDLQNSPKSFLEEQEEKPNEVLKMVDSDILDLARQVGDEMEEESQNASSTDLSFLTDAVTKEADGEEDDPALSFLVGSGKMEVTNADLDFLDEEGHLSEAGSSEESDVYEDESEDDRGEGEDEDEESGTNSSEKDEKDARKGDTEDQEDSVFGQVSFYDDDSTAIEKAKTVKPKKEKKKAKTRKKKRKVSDDDNEDEEEKPSKKKRRRKRKKTDVKEEEDEEDIVNSGTTQMRRKNIRSILSEKDLDKDMLSAQSEELERQRRLMELKKSLLKENAAGLAAKAAAAAAAKITSTTESSSSADAAVAVKSEPSLKTVTTSAGTSPPKEKDSQLKSLLQVAEEEAEKEAEVKAKKQLDIAKVKKETRDTSPPSDIITLSSDSESSEEEDDDSDNAVMVSSDEEDELGDPEDVNNAGAHIDDSLNLPDEHGRVKVNVGHPAEDPDIFLAPQIAQAIKPHQIGGVRFLYDNILESLERFRTTPGFGCILAHSMGLGKTIQLISFIDIFIRCAQGKRVLCIVPINTLQNWMAEFNYWLPPPEKLHPDDNLTQSRVFPLYIINDNMKTTAARAAVIAKWKENGGAMLIGYEMFRLLSSKKAAPSKAKSRSKKTEVIDVEEEDKNKSLMIDMHAMLVDPGPDLVMCDEGHRIKNSSAAISQALKTIKTRRRVVLTGYPLQNNLMEYWCMVDFVRPNFLGTKTEFSNMFERPIMNGQCLDSTGSDKKIMRHRSYVLHNLLEGFVQRRGHTVLQVNLPPKLEHVFLVRMSPIQRKIYVEFMNAITESGLCSWANNNPLKAFAVCCKIWNHPDILHEVLTKHIADKDNDLDIETGEGGANKKKKKPGLAKSESSASIASTDSTSTAASTSTNDPTPSSITPSASTASLTSMASETSNEKNPITYDWAEPLMKDYIAGVVENSGKFVLMYGLIEECLAVNDKVLIFSQSLLTLNKIEEFLGRMRVPRIEINETWQRNRTYFRLDGSTSAQEREKLINQFNDPCGNAWVFLLSTKAGCLGINLVAANRVIVIDASWNPCHDCQAICRVYRFGQAKSSYVYRLITENTLERRIYDRQISKQGMADRIVDDMNPENKLTRRQVENLLDFEDQEYAEQDFSNASEKYGKDEVLVRVLQKYGKWLTKHPFTHESLLIDRKELRLSKREKRLAKEGYARDKRMNVNYTRPSYAAYYPQMGGPLPNRLPMNSRYNYAAFRRSPIVRPIASVRPMISSNAAKGDGKIKQFGGQPLRPGVTIHQVITTTEIVLPGTNTSTPSGGSSNKISAGQKILVIKTPKGVYIRTNDGKMFAVRSKSGAGLGNVMAGASTGGAASTTTTTTLTSADGNRVFVTPGAAGLASSVGGKKPPIIIVSNKKGMTGSMVRGGSILQTLPYGNSTVMSALRPSLLKSGTIKTLDSANASSGSESKTTISGVITTSTSSSSSGQTSAGKITTLADLIADVNDSTSWEGAGKKMGCTSEGGTQSEGGSSGVPVNKPVIVLPSLAVRTPRSVPSTQSSTVASTSPGGGTVVIMPTKPVISMGTKRTAKAPRSRKSAKSKLTPPEQDSTTRKPGVSLLTGEIKSGVNASVGTSVASGSTANPTVFSSGSSITTTVGAARTPTMSTSSTGNQSMPPPHPTTSQGSQMSTASQAADTAQQPQQQQHLQQSQQQQSQQHQGQPSAFPDLNRMWQNNFGSMPPSNQQAIPNSFGNNNNNNNSNTNSNNIASNNSFTMPNNQTQGPASIPAPTGENMNNHSMGGFSGQQPGPPGTTNPQPYGAMGNPYMPGNMGPYGPGQTPALGQSFGGSMPNQTPYMSGFHPGYMGPPFGQNFHSSQPGQNSISSNPQGMFGGSTQNSAQGNFGSSTFGMQGENNQQGTFGGNSFPNSNNMQPPFGSNQSGMQDQGSLSSLLSDSQPTSSLAPPAPSSQSSSGFLAPSNQNKQPGSVFNHDSSGNFAGSQVPSSPSSVSHSVGGMLASPAKPAAKSRDPSPFSLTMLGSESNSTDVSNNSNKSSKSSSKTKGNSSAGPGTKLKSSKKKNSSSSSAAHSSTHVSSDNTGTAVAHHSSASQSNNGNKQKQLQQQQQPKSSGLNIPSPGPLRHQTNANMGDRAGNSTSTPSSQSSAAGSDTAGMSGSSAFSNLMQGGSGLNNSSSTATTGNSNNINFPTFQPTLGSAGGVSSGGFDSGLDAYGIPPLSSSFSSMMGGSSLSSDMGMGGSAFRAHQSSSASSASSNPLGIPPSAISSASPFGSIGNMPGLGFNSGMGAFASSFGGGGYGGVPGSFGGYGGGYGAGAFSTGMMHPPPTPSQSMMGYPHPQATIGYPSMSSLMMGGPAPPPAPAAMWPMMTPPTAMMGTGYGYPTPHTGMGFPAPGLDGQGFGSLGPGPSNN</sequence>
<reference evidence="12" key="1">
    <citation type="journal article" date="2023" name="G3 (Bethesda)">
        <title>A reference genome for the long-term kleptoplast-retaining sea slug Elysia crispata morphotype clarki.</title>
        <authorList>
            <person name="Eastman K.E."/>
            <person name="Pendleton A.L."/>
            <person name="Shaikh M.A."/>
            <person name="Suttiyut T."/>
            <person name="Ogas R."/>
            <person name="Tomko P."/>
            <person name="Gavelis G."/>
            <person name="Widhalm J.R."/>
            <person name="Wisecaver J.H."/>
        </authorList>
    </citation>
    <scope>NUCLEOTIDE SEQUENCE</scope>
    <source>
        <strain evidence="12">ECLA1</strain>
    </source>
</reference>
<dbReference type="Pfam" id="PF00271">
    <property type="entry name" value="Helicase_C"/>
    <property type="match status" value="1"/>
</dbReference>
<feature type="compositionally biased region" description="Acidic residues" evidence="9">
    <location>
        <begin position="419"/>
        <end position="430"/>
    </location>
</feature>
<dbReference type="GO" id="GO:0016887">
    <property type="term" value="F:ATP hydrolysis activity"/>
    <property type="evidence" value="ECO:0007669"/>
    <property type="project" value="InterPro"/>
</dbReference>
<feature type="region of interest" description="Disordered" evidence="9">
    <location>
        <begin position="1597"/>
        <end position="1781"/>
    </location>
</feature>
<keyword evidence="6" id="KW-0067">ATP-binding</keyword>
<feature type="compositionally biased region" description="Low complexity" evidence="9">
    <location>
        <begin position="864"/>
        <end position="905"/>
    </location>
</feature>
<dbReference type="CDD" id="cd18793">
    <property type="entry name" value="SF2_C_SNF"/>
    <property type="match status" value="1"/>
</dbReference>
<dbReference type="Proteomes" id="UP001283361">
    <property type="component" value="Unassembled WGS sequence"/>
</dbReference>
<evidence type="ECO:0000313" key="13">
    <source>
        <dbReference type="Proteomes" id="UP001283361"/>
    </source>
</evidence>
<feature type="compositionally biased region" description="Polar residues" evidence="9">
    <location>
        <begin position="17"/>
        <end position="29"/>
    </location>
</feature>
<feature type="compositionally biased region" description="Low complexity" evidence="9">
    <location>
        <begin position="1648"/>
        <end position="1686"/>
    </location>
</feature>
<dbReference type="InterPro" id="IPR049730">
    <property type="entry name" value="SNF2/RAD54-like_C"/>
</dbReference>
<feature type="compositionally biased region" description="Polar residues" evidence="9">
    <location>
        <begin position="1833"/>
        <end position="1899"/>
    </location>
</feature>
<feature type="compositionally biased region" description="Low complexity" evidence="9">
    <location>
        <begin position="1711"/>
        <end position="1734"/>
    </location>
</feature>
<feature type="domain" description="Helicase ATP-binding" evidence="10">
    <location>
        <begin position="495"/>
        <end position="710"/>
    </location>
</feature>
<feature type="region of interest" description="Disordered" evidence="9">
    <location>
        <begin position="1821"/>
        <end position="2162"/>
    </location>
</feature>
<dbReference type="Gene3D" id="3.40.50.300">
    <property type="entry name" value="P-loop containing nucleotide triphosphate hydrolases"/>
    <property type="match status" value="1"/>
</dbReference>
<protein>
    <recommendedName>
        <fullName evidence="14">Helicase ARIP4</fullName>
    </recommendedName>
</protein>
<evidence type="ECO:0000256" key="2">
    <source>
        <dbReference type="ARBA" id="ARBA00007025"/>
    </source>
</evidence>
<proteinExistence type="inferred from homology"/>
<evidence type="ECO:0000256" key="4">
    <source>
        <dbReference type="ARBA" id="ARBA00022801"/>
    </source>
</evidence>
<evidence type="ECO:0000313" key="12">
    <source>
        <dbReference type="EMBL" id="KAK3780714.1"/>
    </source>
</evidence>
<evidence type="ECO:0000259" key="10">
    <source>
        <dbReference type="PROSITE" id="PS51192"/>
    </source>
</evidence>
<dbReference type="SMART" id="SM00487">
    <property type="entry name" value="DEXDc"/>
    <property type="match status" value="1"/>
</dbReference>
<feature type="compositionally biased region" description="Basic and acidic residues" evidence="9">
    <location>
        <begin position="153"/>
        <end position="165"/>
    </location>
</feature>
<feature type="compositionally biased region" description="Low complexity" evidence="9">
    <location>
        <begin position="2041"/>
        <end position="2055"/>
    </location>
</feature>
<dbReference type="InterPro" id="IPR001650">
    <property type="entry name" value="Helicase_C-like"/>
</dbReference>
<evidence type="ECO:0008006" key="14">
    <source>
        <dbReference type="Google" id="ProtNLM"/>
    </source>
</evidence>
<dbReference type="InterPro" id="IPR014001">
    <property type="entry name" value="Helicase_ATP-bd"/>
</dbReference>
<feature type="region of interest" description="Disordered" evidence="9">
    <location>
        <begin position="16"/>
        <end position="45"/>
    </location>
</feature>
<keyword evidence="3" id="KW-0547">Nucleotide-binding</keyword>
<dbReference type="PANTHER" id="PTHR45797">
    <property type="entry name" value="RAD54-LIKE"/>
    <property type="match status" value="1"/>
</dbReference>
<feature type="compositionally biased region" description="Low complexity" evidence="9">
    <location>
        <begin position="1432"/>
        <end position="1453"/>
    </location>
</feature>
<feature type="compositionally biased region" description="Low complexity" evidence="9">
    <location>
        <begin position="1900"/>
        <end position="1939"/>
    </location>
</feature>
<feature type="compositionally biased region" description="Polar residues" evidence="9">
    <location>
        <begin position="1516"/>
        <end position="1529"/>
    </location>
</feature>
<evidence type="ECO:0000256" key="5">
    <source>
        <dbReference type="ARBA" id="ARBA00022806"/>
    </source>
</evidence>
<evidence type="ECO:0000256" key="7">
    <source>
        <dbReference type="ARBA" id="ARBA00023125"/>
    </source>
</evidence>
<keyword evidence="4" id="KW-0378">Hydrolase</keyword>
<dbReference type="Gene3D" id="3.40.50.10810">
    <property type="entry name" value="Tandem AAA-ATPase domain"/>
    <property type="match status" value="1"/>
</dbReference>
<feature type="domain" description="Helicase C-terminal" evidence="11">
    <location>
        <begin position="941"/>
        <end position="1103"/>
    </location>
</feature>
<dbReference type="SUPFAM" id="SSF52540">
    <property type="entry name" value="P-loop containing nucleoside triphosphate hydrolases"/>
    <property type="match status" value="2"/>
</dbReference>
<dbReference type="InterPro" id="IPR038718">
    <property type="entry name" value="SNF2-like_sf"/>
</dbReference>
<dbReference type="GO" id="GO:0005634">
    <property type="term" value="C:nucleus"/>
    <property type="evidence" value="ECO:0007669"/>
    <property type="project" value="UniProtKB-SubCell"/>
</dbReference>
<organism evidence="12 13">
    <name type="scientific">Elysia crispata</name>
    <name type="common">lettuce slug</name>
    <dbReference type="NCBI Taxonomy" id="231223"/>
    <lineage>
        <taxon>Eukaryota</taxon>
        <taxon>Metazoa</taxon>
        <taxon>Spiralia</taxon>
        <taxon>Lophotrochozoa</taxon>
        <taxon>Mollusca</taxon>
        <taxon>Gastropoda</taxon>
        <taxon>Heterobranchia</taxon>
        <taxon>Euthyneura</taxon>
        <taxon>Panpulmonata</taxon>
        <taxon>Sacoglossa</taxon>
        <taxon>Placobranchoidea</taxon>
        <taxon>Plakobranchidae</taxon>
        <taxon>Elysia</taxon>
    </lineage>
</organism>
<feature type="compositionally biased region" description="Polar residues" evidence="9">
    <location>
        <begin position="388"/>
        <end position="397"/>
    </location>
</feature>
<feature type="compositionally biased region" description="Acidic residues" evidence="9">
    <location>
        <begin position="123"/>
        <end position="148"/>
    </location>
</feature>
<feature type="region of interest" description="Disordered" evidence="9">
    <location>
        <begin position="57"/>
        <end position="95"/>
    </location>
</feature>
<comment type="similarity">
    <text evidence="2">Belongs to the SNF2/RAD54 helicase family.</text>
</comment>
<evidence type="ECO:0000256" key="9">
    <source>
        <dbReference type="SAM" id="MobiDB-lite"/>
    </source>
</evidence>
<feature type="compositionally biased region" description="Low complexity" evidence="9">
    <location>
        <begin position="310"/>
        <end position="330"/>
    </location>
</feature>
<feature type="region of interest" description="Disordered" evidence="9">
    <location>
        <begin position="1513"/>
        <end position="1584"/>
    </location>
</feature>
<feature type="compositionally biased region" description="Basic and acidic residues" evidence="9">
    <location>
        <begin position="262"/>
        <end position="271"/>
    </location>
</feature>
<dbReference type="SMART" id="SM00490">
    <property type="entry name" value="HELICc"/>
    <property type="match status" value="1"/>
</dbReference>
<feature type="compositionally biased region" description="Low complexity" evidence="9">
    <location>
        <begin position="2111"/>
        <end position="2131"/>
    </location>
</feature>
<dbReference type="EMBL" id="JAWDGP010002692">
    <property type="protein sequence ID" value="KAK3780714.1"/>
    <property type="molecule type" value="Genomic_DNA"/>
</dbReference>
<feature type="compositionally biased region" description="Low complexity" evidence="9">
    <location>
        <begin position="2000"/>
        <end position="2026"/>
    </location>
</feature>
<evidence type="ECO:0000256" key="3">
    <source>
        <dbReference type="ARBA" id="ARBA00022741"/>
    </source>
</evidence>
<feature type="compositionally biased region" description="Basic residues" evidence="9">
    <location>
        <begin position="191"/>
        <end position="209"/>
    </location>
</feature>
<feature type="region of interest" description="Disordered" evidence="9">
    <location>
        <begin position="1421"/>
        <end position="1453"/>
    </location>
</feature>
<feature type="compositionally biased region" description="Basic and acidic residues" evidence="9">
    <location>
        <begin position="367"/>
        <end position="387"/>
    </location>
</feature>
<dbReference type="InterPro" id="IPR027417">
    <property type="entry name" value="P-loop_NTPase"/>
</dbReference>
<feature type="compositionally biased region" description="Basic residues" evidence="9">
    <location>
        <begin position="1550"/>
        <end position="1562"/>
    </location>
</feature>
<feature type="region of interest" description="Disordered" evidence="9">
    <location>
        <begin position="1474"/>
        <end position="1500"/>
    </location>
</feature>
<dbReference type="PROSITE" id="PS51194">
    <property type="entry name" value="HELICASE_CTER"/>
    <property type="match status" value="1"/>
</dbReference>
<accession>A0AAE1A3K7</accession>
<feature type="compositionally biased region" description="Polar residues" evidence="9">
    <location>
        <begin position="1421"/>
        <end position="1431"/>
    </location>
</feature>
<gene>
    <name evidence="12" type="ORF">RRG08_050680</name>
</gene>
<keyword evidence="13" id="KW-1185">Reference proteome</keyword>
<feature type="compositionally biased region" description="Basic and acidic residues" evidence="9">
    <location>
        <begin position="437"/>
        <end position="449"/>
    </location>
</feature>
<dbReference type="GO" id="GO:0004386">
    <property type="term" value="F:helicase activity"/>
    <property type="evidence" value="ECO:0007669"/>
    <property type="project" value="UniProtKB-KW"/>
</dbReference>
<dbReference type="Pfam" id="PF00176">
    <property type="entry name" value="SNF2-rel_dom"/>
    <property type="match status" value="1"/>
</dbReference>
<feature type="compositionally biased region" description="Acidic residues" evidence="9">
    <location>
        <begin position="402"/>
        <end position="412"/>
    </location>
</feature>
<feature type="compositionally biased region" description="Polar residues" evidence="9">
    <location>
        <begin position="2132"/>
        <end position="2143"/>
    </location>
</feature>
<keyword evidence="5" id="KW-0347">Helicase</keyword>
<feature type="compositionally biased region" description="Polar residues" evidence="9">
    <location>
        <begin position="333"/>
        <end position="343"/>
    </location>
</feature>